<evidence type="ECO:0000313" key="3">
    <source>
        <dbReference type="EMBL" id="HFC92226.1"/>
    </source>
</evidence>
<organism evidence="3">
    <name type="scientific">Leucothrix mucor</name>
    <dbReference type="NCBI Taxonomy" id="45248"/>
    <lineage>
        <taxon>Bacteria</taxon>
        <taxon>Pseudomonadati</taxon>
        <taxon>Pseudomonadota</taxon>
        <taxon>Gammaproteobacteria</taxon>
        <taxon>Thiotrichales</taxon>
        <taxon>Thiotrichaceae</taxon>
        <taxon>Leucothrix</taxon>
    </lineage>
</organism>
<feature type="region of interest" description="Disordered" evidence="2">
    <location>
        <begin position="140"/>
        <end position="162"/>
    </location>
</feature>
<reference evidence="3" key="1">
    <citation type="journal article" date="2020" name="mSystems">
        <title>Genome- and Community-Level Interaction Insights into Carbon Utilization and Element Cycling Functions of Hydrothermarchaeota in Hydrothermal Sediment.</title>
        <authorList>
            <person name="Zhou Z."/>
            <person name="Liu Y."/>
            <person name="Xu W."/>
            <person name="Pan J."/>
            <person name="Luo Z.H."/>
            <person name="Li M."/>
        </authorList>
    </citation>
    <scope>NUCLEOTIDE SEQUENCE [LARGE SCALE GENOMIC DNA]</scope>
    <source>
        <strain evidence="3">HyVt-493</strain>
    </source>
</reference>
<evidence type="ECO:0000256" key="1">
    <source>
        <dbReference type="ARBA" id="ARBA00044755"/>
    </source>
</evidence>
<comment type="similarity">
    <text evidence="1">Belongs to the bactofilin family.</text>
</comment>
<evidence type="ECO:0000256" key="2">
    <source>
        <dbReference type="SAM" id="MobiDB-lite"/>
    </source>
</evidence>
<accession>A0A7V2WUK6</accession>
<dbReference type="AlphaFoldDB" id="A0A7V2WUK6"/>
<comment type="caution">
    <text evidence="3">The sequence shown here is derived from an EMBL/GenBank/DDBJ whole genome shotgun (WGS) entry which is preliminary data.</text>
</comment>
<dbReference type="PANTHER" id="PTHR35024:SF4">
    <property type="entry name" value="POLYMER-FORMING CYTOSKELETAL PROTEIN"/>
    <property type="match status" value="1"/>
</dbReference>
<gene>
    <name evidence="3" type="ORF">ENJ51_05370</name>
</gene>
<dbReference type="PANTHER" id="PTHR35024">
    <property type="entry name" value="HYPOTHETICAL CYTOSOLIC PROTEIN"/>
    <property type="match status" value="1"/>
</dbReference>
<protein>
    <submittedName>
        <fullName evidence="3">Polymer-forming cytoskeletal protein</fullName>
    </submittedName>
</protein>
<dbReference type="Proteomes" id="UP000885750">
    <property type="component" value="Unassembled WGS sequence"/>
</dbReference>
<sequence>MFGKKAHKKQKAQIEKEDVSEKPKIETWIGGNVNIVGDISFTGACSIDGLVEGNLSSDDPESTLILGENGVIIGNAHAANIYANGRIDGNVMASKKVELHPKARINGDLHYNLLEMAVGAGVNGKLMHQELSQAVESAELVEAKSEAEDAELAPVKDSSEKA</sequence>
<dbReference type="InterPro" id="IPR007607">
    <property type="entry name" value="BacA/B"/>
</dbReference>
<dbReference type="EMBL" id="DRMS01000202">
    <property type="protein sequence ID" value="HFC92226.1"/>
    <property type="molecule type" value="Genomic_DNA"/>
</dbReference>
<proteinExistence type="inferred from homology"/>
<name>A0A7V2WUK6_LEUMU</name>
<dbReference type="Pfam" id="PF04519">
    <property type="entry name" value="Bactofilin"/>
    <property type="match status" value="1"/>
</dbReference>